<accession>A0ABR2K3K0</accession>
<dbReference type="EMBL" id="JAPFFF010000007">
    <property type="protein sequence ID" value="KAK8885705.1"/>
    <property type="molecule type" value="Genomic_DNA"/>
</dbReference>
<name>A0ABR2K3K0_9EUKA</name>
<dbReference type="Proteomes" id="UP001470230">
    <property type="component" value="Unassembled WGS sequence"/>
</dbReference>
<reference evidence="1 2" key="1">
    <citation type="submission" date="2024-04" db="EMBL/GenBank/DDBJ databases">
        <title>Tritrichomonas musculus Genome.</title>
        <authorList>
            <person name="Alves-Ferreira E."/>
            <person name="Grigg M."/>
            <person name="Lorenzi H."/>
            <person name="Galac M."/>
        </authorList>
    </citation>
    <scope>NUCLEOTIDE SEQUENCE [LARGE SCALE GENOMIC DNA]</scope>
    <source>
        <strain evidence="1 2">EAF2021</strain>
    </source>
</reference>
<gene>
    <name evidence="1" type="ORF">M9Y10_041157</name>
</gene>
<protein>
    <submittedName>
        <fullName evidence="1">Uncharacterized protein</fullName>
    </submittedName>
</protein>
<sequence>MSEIDRLTHEKNIKDDNCILNFEHISFFINSYKDDNIDEKYILFYSYRGIYDTYVLTNHLNIKLDERYQLVPDVKEYIDGMIFVLERFISINYPDKDFSFEIKPTLNADTKHLGKTFNDNFEYYINDNQGHRPEHYAPCIKERQGYLPTGPNNEVYQVKLELKFSPYLNSCNSSLKSHQFGHHYRKKLLLKKSHQYITLNQLIHIVLMLS</sequence>
<evidence type="ECO:0000313" key="1">
    <source>
        <dbReference type="EMBL" id="KAK8885705.1"/>
    </source>
</evidence>
<comment type="caution">
    <text evidence="1">The sequence shown here is derived from an EMBL/GenBank/DDBJ whole genome shotgun (WGS) entry which is preliminary data.</text>
</comment>
<evidence type="ECO:0000313" key="2">
    <source>
        <dbReference type="Proteomes" id="UP001470230"/>
    </source>
</evidence>
<keyword evidence="2" id="KW-1185">Reference proteome</keyword>
<proteinExistence type="predicted"/>
<organism evidence="1 2">
    <name type="scientific">Tritrichomonas musculus</name>
    <dbReference type="NCBI Taxonomy" id="1915356"/>
    <lineage>
        <taxon>Eukaryota</taxon>
        <taxon>Metamonada</taxon>
        <taxon>Parabasalia</taxon>
        <taxon>Tritrichomonadida</taxon>
        <taxon>Tritrichomonadidae</taxon>
        <taxon>Tritrichomonas</taxon>
    </lineage>
</organism>